<comment type="caution">
    <text evidence="2">The sequence shown here is derived from an EMBL/GenBank/DDBJ whole genome shotgun (WGS) entry which is preliminary data.</text>
</comment>
<dbReference type="OrthoDB" id="533248at2759"/>
<sequence>MNFRKKHQEVANDPEWYGPEESGHAPPAAIAAPTATVTNRSDVRLITSFTKYMASHKLDLSVLFCSEPLLSADSAPMCDLEAGHHSELLGEYLTSGGLRVGEELPHWFVHGNIRGAIKTWMATRPAADAVAAAGAAAADDAAAAHAAALVAAGGLVAAAPTAAAAAALVDGLLASMPIWRPAAVAELGGWEPGRAATAEDGAMAKIVILNSVFILPQHTILSHSPPSQDVALLHVFGSLAYGARLDCGEFLQSLCGTDPFTWVAGGAITEPQPWLLESFFMSRHVEGEALPLWFATWGVREEMLKWLRGPQAAELVDRIKGRSASPAA</sequence>
<proteinExistence type="predicted"/>
<gene>
    <name evidence="2" type="ORF">GPECTOR_31g401</name>
</gene>
<keyword evidence="3" id="KW-1185">Reference proteome</keyword>
<protein>
    <submittedName>
        <fullName evidence="2">Uncharacterized protein</fullName>
    </submittedName>
</protein>
<evidence type="ECO:0000256" key="1">
    <source>
        <dbReference type="SAM" id="MobiDB-lite"/>
    </source>
</evidence>
<feature type="region of interest" description="Disordered" evidence="1">
    <location>
        <begin position="1"/>
        <end position="25"/>
    </location>
</feature>
<dbReference type="EMBL" id="LSYV01000032">
    <property type="protein sequence ID" value="KXZ48037.1"/>
    <property type="molecule type" value="Genomic_DNA"/>
</dbReference>
<dbReference type="AlphaFoldDB" id="A0A150GDW7"/>
<reference evidence="3" key="1">
    <citation type="journal article" date="2016" name="Nat. Commun.">
        <title>The Gonium pectorale genome demonstrates co-option of cell cycle regulation during the evolution of multicellularity.</title>
        <authorList>
            <person name="Hanschen E.R."/>
            <person name="Marriage T.N."/>
            <person name="Ferris P.J."/>
            <person name="Hamaji T."/>
            <person name="Toyoda A."/>
            <person name="Fujiyama A."/>
            <person name="Neme R."/>
            <person name="Noguchi H."/>
            <person name="Minakuchi Y."/>
            <person name="Suzuki M."/>
            <person name="Kawai-Toyooka H."/>
            <person name="Smith D.R."/>
            <person name="Sparks H."/>
            <person name="Anderson J."/>
            <person name="Bakaric R."/>
            <person name="Luria V."/>
            <person name="Karger A."/>
            <person name="Kirschner M.W."/>
            <person name="Durand P.M."/>
            <person name="Michod R.E."/>
            <person name="Nozaki H."/>
            <person name="Olson B.J."/>
        </authorList>
    </citation>
    <scope>NUCLEOTIDE SEQUENCE [LARGE SCALE GENOMIC DNA]</scope>
    <source>
        <strain evidence="3">NIES-2863</strain>
    </source>
</reference>
<evidence type="ECO:0000313" key="3">
    <source>
        <dbReference type="Proteomes" id="UP000075714"/>
    </source>
</evidence>
<accession>A0A150GDW7</accession>
<name>A0A150GDW7_GONPE</name>
<dbReference type="Proteomes" id="UP000075714">
    <property type="component" value="Unassembled WGS sequence"/>
</dbReference>
<organism evidence="2 3">
    <name type="scientific">Gonium pectorale</name>
    <name type="common">Green alga</name>
    <dbReference type="NCBI Taxonomy" id="33097"/>
    <lineage>
        <taxon>Eukaryota</taxon>
        <taxon>Viridiplantae</taxon>
        <taxon>Chlorophyta</taxon>
        <taxon>core chlorophytes</taxon>
        <taxon>Chlorophyceae</taxon>
        <taxon>CS clade</taxon>
        <taxon>Chlamydomonadales</taxon>
        <taxon>Volvocaceae</taxon>
        <taxon>Gonium</taxon>
    </lineage>
</organism>
<evidence type="ECO:0000313" key="2">
    <source>
        <dbReference type="EMBL" id="KXZ48037.1"/>
    </source>
</evidence>